<dbReference type="InterPro" id="IPR008983">
    <property type="entry name" value="Tumour_necrosis_fac-like_dom"/>
</dbReference>
<evidence type="ECO:0000256" key="3">
    <source>
        <dbReference type="ARBA" id="ARBA00022729"/>
    </source>
</evidence>
<dbReference type="PROSITE" id="PS50871">
    <property type="entry name" value="C1Q"/>
    <property type="match status" value="1"/>
</dbReference>
<dbReference type="GO" id="GO:0005576">
    <property type="term" value="C:extracellular region"/>
    <property type="evidence" value="ECO:0007669"/>
    <property type="project" value="UniProtKB-SubCell"/>
</dbReference>
<evidence type="ECO:0000256" key="2">
    <source>
        <dbReference type="ARBA" id="ARBA00022525"/>
    </source>
</evidence>
<dbReference type="PRINTS" id="PR00007">
    <property type="entry name" value="COMPLEMNTC1Q"/>
</dbReference>
<dbReference type="AlphaFoldDB" id="A0A8B6DZZ6"/>
<dbReference type="Pfam" id="PF00386">
    <property type="entry name" value="C1q"/>
    <property type="match status" value="1"/>
</dbReference>
<dbReference type="InterPro" id="IPR001073">
    <property type="entry name" value="C1q_dom"/>
</dbReference>
<proteinExistence type="predicted"/>
<feature type="chain" id="PRO_5032463073" description="C1q domain-containing protein" evidence="5">
    <location>
        <begin position="22"/>
        <end position="200"/>
    </location>
</feature>
<feature type="signal peptide" evidence="5">
    <location>
        <begin position="1"/>
        <end position="21"/>
    </location>
</feature>
<keyword evidence="3 5" id="KW-0732">Signal</keyword>
<dbReference type="SMART" id="SM00110">
    <property type="entry name" value="C1Q"/>
    <property type="match status" value="1"/>
</dbReference>
<dbReference type="Gene3D" id="2.60.120.40">
    <property type="match status" value="1"/>
</dbReference>
<evidence type="ECO:0000313" key="8">
    <source>
        <dbReference type="Proteomes" id="UP000596742"/>
    </source>
</evidence>
<evidence type="ECO:0000256" key="4">
    <source>
        <dbReference type="SAM" id="Coils"/>
    </source>
</evidence>
<comment type="subcellular location">
    <subcellularLocation>
        <location evidence="1">Secreted</location>
    </subcellularLocation>
</comment>
<sequence>MAVQCWVSICLGILFLRGAFSKSIINGTSAENRLDTLEKRINVFEKQMENITDLLINFPLHPVPHSQRPLFYIELSNDVTLNKNSIVKFDVTRVDVGDNFNTGDGIFIAPRSGIYLFSWTVKMFSGKNTHTELRVDNVVKGRQIVALGSVGHLATTRNVLTNVKHGDHVWIQTGPYYTENIFDETQNVVSSFMGIFLQEN</sequence>
<feature type="coiled-coil region" evidence="4">
    <location>
        <begin position="27"/>
        <end position="54"/>
    </location>
</feature>
<keyword evidence="4" id="KW-0175">Coiled coil</keyword>
<comment type="caution">
    <text evidence="7">The sequence shown here is derived from an EMBL/GenBank/DDBJ whole genome shotgun (WGS) entry which is preliminary data.</text>
</comment>
<evidence type="ECO:0000256" key="1">
    <source>
        <dbReference type="ARBA" id="ARBA00004613"/>
    </source>
</evidence>
<feature type="domain" description="C1q" evidence="6">
    <location>
        <begin position="64"/>
        <end position="200"/>
    </location>
</feature>
<evidence type="ECO:0000313" key="7">
    <source>
        <dbReference type="EMBL" id="VDI27099.1"/>
    </source>
</evidence>
<keyword evidence="2" id="KW-0964">Secreted</keyword>
<evidence type="ECO:0000259" key="6">
    <source>
        <dbReference type="PROSITE" id="PS50871"/>
    </source>
</evidence>
<dbReference type="PANTHER" id="PTHR22923:SF116">
    <property type="entry name" value="C1Q DOMAIN-CONTAINING PROTEIN"/>
    <property type="match status" value="1"/>
</dbReference>
<dbReference type="OrthoDB" id="6154955at2759"/>
<dbReference type="PANTHER" id="PTHR22923">
    <property type="entry name" value="CEREBELLIN-RELATED"/>
    <property type="match status" value="1"/>
</dbReference>
<protein>
    <recommendedName>
        <fullName evidence="6">C1q domain-containing protein</fullName>
    </recommendedName>
</protein>
<dbReference type="SUPFAM" id="SSF49842">
    <property type="entry name" value="TNF-like"/>
    <property type="match status" value="1"/>
</dbReference>
<reference evidence="7" key="1">
    <citation type="submission" date="2018-11" db="EMBL/GenBank/DDBJ databases">
        <authorList>
            <person name="Alioto T."/>
            <person name="Alioto T."/>
        </authorList>
    </citation>
    <scope>NUCLEOTIDE SEQUENCE</scope>
</reference>
<dbReference type="Proteomes" id="UP000596742">
    <property type="component" value="Unassembled WGS sequence"/>
</dbReference>
<name>A0A8B6DZZ6_MYTGA</name>
<gene>
    <name evidence="7" type="ORF">MGAL_10B066191</name>
</gene>
<evidence type="ECO:0000256" key="5">
    <source>
        <dbReference type="SAM" id="SignalP"/>
    </source>
</evidence>
<organism evidence="7 8">
    <name type="scientific">Mytilus galloprovincialis</name>
    <name type="common">Mediterranean mussel</name>
    <dbReference type="NCBI Taxonomy" id="29158"/>
    <lineage>
        <taxon>Eukaryota</taxon>
        <taxon>Metazoa</taxon>
        <taxon>Spiralia</taxon>
        <taxon>Lophotrochozoa</taxon>
        <taxon>Mollusca</taxon>
        <taxon>Bivalvia</taxon>
        <taxon>Autobranchia</taxon>
        <taxon>Pteriomorphia</taxon>
        <taxon>Mytilida</taxon>
        <taxon>Mytiloidea</taxon>
        <taxon>Mytilidae</taxon>
        <taxon>Mytilinae</taxon>
        <taxon>Mytilus</taxon>
    </lineage>
</organism>
<dbReference type="InterPro" id="IPR050822">
    <property type="entry name" value="Cerebellin_Synaptic_Org"/>
</dbReference>
<accession>A0A8B6DZZ6</accession>
<dbReference type="EMBL" id="UYJE01004318">
    <property type="protein sequence ID" value="VDI27099.1"/>
    <property type="molecule type" value="Genomic_DNA"/>
</dbReference>
<keyword evidence="8" id="KW-1185">Reference proteome</keyword>